<evidence type="ECO:0000256" key="8">
    <source>
        <dbReference type="ARBA" id="ARBA00023284"/>
    </source>
</evidence>
<evidence type="ECO:0000313" key="16">
    <source>
        <dbReference type="Proteomes" id="UP000602745"/>
    </source>
</evidence>
<keyword evidence="4" id="KW-0575">Peroxidase</keyword>
<dbReference type="RefSeq" id="WP_188409695.1">
    <property type="nucleotide sequence ID" value="NZ_BMCP01000002.1"/>
</dbReference>
<dbReference type="GO" id="GO:0045454">
    <property type="term" value="P:cell redox homeostasis"/>
    <property type="evidence" value="ECO:0007669"/>
    <property type="project" value="TreeGrafter"/>
</dbReference>
<comment type="subunit">
    <text evidence="2">Monomer.</text>
</comment>
<dbReference type="GO" id="GO:0034599">
    <property type="term" value="P:cellular response to oxidative stress"/>
    <property type="evidence" value="ECO:0007669"/>
    <property type="project" value="TreeGrafter"/>
</dbReference>
<accession>A0A8J3DTA5</accession>
<dbReference type="InterPro" id="IPR036249">
    <property type="entry name" value="Thioredoxin-like_sf"/>
</dbReference>
<keyword evidence="7" id="KW-1015">Disulfide bond</keyword>
<dbReference type="Gene3D" id="3.40.30.10">
    <property type="entry name" value="Glutaredoxin"/>
    <property type="match status" value="1"/>
</dbReference>
<dbReference type="AlphaFoldDB" id="A0A8J3DTA5"/>
<comment type="catalytic activity">
    <reaction evidence="12">
        <text>a hydroperoxide + [thioredoxin]-dithiol = an alcohol + [thioredoxin]-disulfide + H2O</text>
        <dbReference type="Rhea" id="RHEA:62620"/>
        <dbReference type="Rhea" id="RHEA-COMP:10698"/>
        <dbReference type="Rhea" id="RHEA-COMP:10700"/>
        <dbReference type="ChEBI" id="CHEBI:15377"/>
        <dbReference type="ChEBI" id="CHEBI:29950"/>
        <dbReference type="ChEBI" id="CHEBI:30879"/>
        <dbReference type="ChEBI" id="CHEBI:35924"/>
        <dbReference type="ChEBI" id="CHEBI:50058"/>
        <dbReference type="EC" id="1.11.1.24"/>
    </reaction>
</comment>
<evidence type="ECO:0000259" key="14">
    <source>
        <dbReference type="PROSITE" id="PS51352"/>
    </source>
</evidence>
<dbReference type="GO" id="GO:0008379">
    <property type="term" value="F:thioredoxin peroxidase activity"/>
    <property type="evidence" value="ECO:0007669"/>
    <property type="project" value="TreeGrafter"/>
</dbReference>
<organism evidence="15 16">
    <name type="scientific">Agaricicola taiwanensis</name>
    <dbReference type="NCBI Taxonomy" id="591372"/>
    <lineage>
        <taxon>Bacteria</taxon>
        <taxon>Pseudomonadati</taxon>
        <taxon>Pseudomonadota</taxon>
        <taxon>Alphaproteobacteria</taxon>
        <taxon>Rhodobacterales</taxon>
        <taxon>Paracoccaceae</taxon>
        <taxon>Agaricicola</taxon>
    </lineage>
</organism>
<gene>
    <name evidence="15" type="primary">bcp</name>
    <name evidence="15" type="ORF">GCM10007276_21210</name>
</gene>
<dbReference type="EC" id="1.11.1.24" evidence="3"/>
<evidence type="ECO:0000256" key="5">
    <source>
        <dbReference type="ARBA" id="ARBA00022862"/>
    </source>
</evidence>
<dbReference type="InterPro" id="IPR000866">
    <property type="entry name" value="AhpC/TSA"/>
</dbReference>
<feature type="domain" description="Thioredoxin" evidence="14">
    <location>
        <begin position="4"/>
        <end position="155"/>
    </location>
</feature>
<dbReference type="InterPro" id="IPR050924">
    <property type="entry name" value="Peroxiredoxin_BCP/PrxQ"/>
</dbReference>
<feature type="active site" description="Cysteine sulfenic acid (-SOH) intermediate; for peroxidase activity" evidence="13">
    <location>
        <position position="46"/>
    </location>
</feature>
<dbReference type="Pfam" id="PF00578">
    <property type="entry name" value="AhpC-TSA"/>
    <property type="match status" value="1"/>
</dbReference>
<evidence type="ECO:0000256" key="11">
    <source>
        <dbReference type="ARBA" id="ARBA00042639"/>
    </source>
</evidence>
<keyword evidence="5" id="KW-0049">Antioxidant</keyword>
<dbReference type="CDD" id="cd03017">
    <property type="entry name" value="PRX_BCP"/>
    <property type="match status" value="1"/>
</dbReference>
<evidence type="ECO:0000256" key="4">
    <source>
        <dbReference type="ARBA" id="ARBA00022559"/>
    </source>
</evidence>
<evidence type="ECO:0000256" key="9">
    <source>
        <dbReference type="ARBA" id="ARBA00032824"/>
    </source>
</evidence>
<comment type="similarity">
    <text evidence="10">Belongs to the peroxiredoxin family. BCP/PrxQ subfamily.</text>
</comment>
<keyword evidence="8" id="KW-0676">Redox-active center</keyword>
<dbReference type="InterPro" id="IPR024706">
    <property type="entry name" value="Peroxiredoxin_AhpC-typ"/>
</dbReference>
<dbReference type="PROSITE" id="PS51352">
    <property type="entry name" value="THIOREDOXIN_2"/>
    <property type="match status" value="1"/>
</dbReference>
<dbReference type="GO" id="GO:0005737">
    <property type="term" value="C:cytoplasm"/>
    <property type="evidence" value="ECO:0007669"/>
    <property type="project" value="TreeGrafter"/>
</dbReference>
<evidence type="ECO:0000313" key="15">
    <source>
        <dbReference type="EMBL" id="GGE43835.1"/>
    </source>
</evidence>
<evidence type="ECO:0000256" key="12">
    <source>
        <dbReference type="ARBA" id="ARBA00049091"/>
    </source>
</evidence>
<dbReference type="EMBL" id="BMCP01000002">
    <property type="protein sequence ID" value="GGE43835.1"/>
    <property type="molecule type" value="Genomic_DNA"/>
</dbReference>
<evidence type="ECO:0000256" key="1">
    <source>
        <dbReference type="ARBA" id="ARBA00003330"/>
    </source>
</evidence>
<dbReference type="FunFam" id="3.40.30.10:FF:000007">
    <property type="entry name" value="Thioredoxin-dependent thiol peroxidase"/>
    <property type="match status" value="1"/>
</dbReference>
<comment type="function">
    <text evidence="1">Thiol-specific peroxidase that catalyzes the reduction of hydrogen peroxide and organic hydroperoxides to water and alcohols, respectively. Plays a role in cell protection against oxidative stress by detoxifying peroxides and as sensor of hydrogen peroxide-mediated signaling events.</text>
</comment>
<keyword evidence="16" id="KW-1185">Reference proteome</keyword>
<keyword evidence="6" id="KW-0560">Oxidoreductase</keyword>
<sequence length="155" mass="17030">MATIEAGDKAPLFTLPTDGGGHVSLSGLRGHKVLLYFYPRDDTSGCTREAIAFNRLKGEFEKADTVIIGVSADSVASHEKFKKKHDLGLTLASDEKREMLENYGVWVEKSMYGRKFMGIERTTVLIGTDGTVAQVWPKVSVEGHAEETLKAAREL</sequence>
<evidence type="ECO:0000256" key="10">
    <source>
        <dbReference type="ARBA" id="ARBA00038489"/>
    </source>
</evidence>
<dbReference type="SUPFAM" id="SSF52833">
    <property type="entry name" value="Thioredoxin-like"/>
    <property type="match status" value="1"/>
</dbReference>
<evidence type="ECO:0000256" key="13">
    <source>
        <dbReference type="PIRSR" id="PIRSR000239-1"/>
    </source>
</evidence>
<evidence type="ECO:0000256" key="7">
    <source>
        <dbReference type="ARBA" id="ARBA00023157"/>
    </source>
</evidence>
<evidence type="ECO:0000256" key="3">
    <source>
        <dbReference type="ARBA" id="ARBA00013017"/>
    </source>
</evidence>
<dbReference type="PIRSF" id="PIRSF000239">
    <property type="entry name" value="AHPC"/>
    <property type="match status" value="1"/>
</dbReference>
<name>A0A8J3DTA5_9RHOB</name>
<dbReference type="InterPro" id="IPR013766">
    <property type="entry name" value="Thioredoxin_domain"/>
</dbReference>
<reference evidence="15" key="2">
    <citation type="submission" date="2020-09" db="EMBL/GenBank/DDBJ databases">
        <authorList>
            <person name="Sun Q."/>
            <person name="Sedlacek I."/>
        </authorList>
    </citation>
    <scope>NUCLEOTIDE SEQUENCE</scope>
    <source>
        <strain evidence="15">CCM 7684</strain>
    </source>
</reference>
<evidence type="ECO:0000256" key="6">
    <source>
        <dbReference type="ARBA" id="ARBA00023002"/>
    </source>
</evidence>
<dbReference type="Proteomes" id="UP000602745">
    <property type="component" value="Unassembled WGS sequence"/>
</dbReference>
<dbReference type="PANTHER" id="PTHR42801">
    <property type="entry name" value="THIOREDOXIN-DEPENDENT PEROXIDE REDUCTASE"/>
    <property type="match status" value="1"/>
</dbReference>
<evidence type="ECO:0000256" key="2">
    <source>
        <dbReference type="ARBA" id="ARBA00011245"/>
    </source>
</evidence>
<protein>
    <recommendedName>
        <fullName evidence="3">thioredoxin-dependent peroxiredoxin</fullName>
        <ecNumber evidence="3">1.11.1.24</ecNumber>
    </recommendedName>
    <alternativeName>
        <fullName evidence="9">Thioredoxin peroxidase</fullName>
    </alternativeName>
    <alternativeName>
        <fullName evidence="11">Thioredoxin-dependent peroxiredoxin Bcp</fullName>
    </alternativeName>
</protein>
<comment type="caution">
    <text evidence="15">The sequence shown here is derived from an EMBL/GenBank/DDBJ whole genome shotgun (WGS) entry which is preliminary data.</text>
</comment>
<dbReference type="PANTHER" id="PTHR42801:SF4">
    <property type="entry name" value="AHPC_TSA FAMILY PROTEIN"/>
    <property type="match status" value="1"/>
</dbReference>
<reference evidence="15" key="1">
    <citation type="journal article" date="2014" name="Int. J. Syst. Evol. Microbiol.">
        <title>Complete genome sequence of Corynebacterium casei LMG S-19264T (=DSM 44701T), isolated from a smear-ripened cheese.</title>
        <authorList>
            <consortium name="US DOE Joint Genome Institute (JGI-PGF)"/>
            <person name="Walter F."/>
            <person name="Albersmeier A."/>
            <person name="Kalinowski J."/>
            <person name="Ruckert C."/>
        </authorList>
    </citation>
    <scope>NUCLEOTIDE SEQUENCE</scope>
    <source>
        <strain evidence="15">CCM 7684</strain>
    </source>
</reference>
<proteinExistence type="inferred from homology"/>